<feature type="chain" id="PRO_5030927266" description="Outer membrane protein beta-barrel domain-containing protein" evidence="1">
    <location>
        <begin position="26"/>
        <end position="227"/>
    </location>
</feature>
<evidence type="ECO:0000313" key="3">
    <source>
        <dbReference type="Proteomes" id="UP000595917"/>
    </source>
</evidence>
<dbReference type="AlphaFoldDB" id="A0A7T7XRF4"/>
<proteinExistence type="predicted"/>
<keyword evidence="1" id="KW-0732">Signal</keyword>
<sequence>MRRIAAFFSVVLLGMAIPHLPAVSAAEGFFDNLSWSLQASMLIIPEDNGLEGDPSPILGSMGGGVSYSFYDFFALEVTLDFYGTHYGFPDSVDWPVPYAIENRSTLVIGSILGVQAVYRANFTDKIRLRVYGGPAADLRLCLIASGLEGADRDDASSQTDKIVSYFWEKGRWFYPVAGVGMDFTVTEKILAGFDLRAWFPVYKLWTGEDLPGVEGWRFAAGLRVTFR</sequence>
<name>A0A7T7XRF4_9SPIR</name>
<evidence type="ECO:0000256" key="1">
    <source>
        <dbReference type="SAM" id="SignalP"/>
    </source>
</evidence>
<evidence type="ECO:0008006" key="4">
    <source>
        <dbReference type="Google" id="ProtNLM"/>
    </source>
</evidence>
<dbReference type="KEGG" id="bhc:JFL75_09150"/>
<keyword evidence="3" id="KW-1185">Reference proteome</keyword>
<evidence type="ECO:0000313" key="2">
    <source>
        <dbReference type="EMBL" id="QQO11064.1"/>
    </source>
</evidence>
<gene>
    <name evidence="2" type="ORF">JFL75_09150</name>
</gene>
<dbReference type="EMBL" id="CP067089">
    <property type="protein sequence ID" value="QQO11064.1"/>
    <property type="molecule type" value="Genomic_DNA"/>
</dbReference>
<dbReference type="Proteomes" id="UP000595917">
    <property type="component" value="Chromosome"/>
</dbReference>
<feature type="signal peptide" evidence="1">
    <location>
        <begin position="1"/>
        <end position="25"/>
    </location>
</feature>
<organism evidence="2 3">
    <name type="scientific">Breznakiella homolactica</name>
    <dbReference type="NCBI Taxonomy" id="2798577"/>
    <lineage>
        <taxon>Bacteria</taxon>
        <taxon>Pseudomonadati</taxon>
        <taxon>Spirochaetota</taxon>
        <taxon>Spirochaetia</taxon>
        <taxon>Spirochaetales</taxon>
        <taxon>Breznakiellaceae</taxon>
        <taxon>Breznakiella</taxon>
    </lineage>
</organism>
<accession>A0A7T7XRF4</accession>
<reference evidence="2" key="1">
    <citation type="submission" date="2021-01" db="EMBL/GenBank/DDBJ databases">
        <title>Description of Breznakiella homolactica.</title>
        <authorList>
            <person name="Song Y."/>
            <person name="Brune A."/>
        </authorList>
    </citation>
    <scope>NUCLEOTIDE SEQUENCE</scope>
    <source>
        <strain evidence="2">RmG30</strain>
    </source>
</reference>
<dbReference type="RefSeq" id="WP_215628373.1">
    <property type="nucleotide sequence ID" value="NZ_CP067089.2"/>
</dbReference>
<protein>
    <recommendedName>
        <fullName evidence="4">Outer membrane protein beta-barrel domain-containing protein</fullName>
    </recommendedName>
</protein>